<dbReference type="Proteomes" id="UP000317484">
    <property type="component" value="Unassembled WGS sequence"/>
</dbReference>
<dbReference type="EMBL" id="FXTJ01000001">
    <property type="protein sequence ID" value="SMO41503.1"/>
    <property type="molecule type" value="Genomic_DNA"/>
</dbReference>
<dbReference type="RefSeq" id="WP_142456773.1">
    <property type="nucleotide sequence ID" value="NZ_FXTJ01000001.1"/>
</dbReference>
<evidence type="ECO:0000313" key="2">
    <source>
        <dbReference type="EMBL" id="SMO41503.1"/>
    </source>
</evidence>
<dbReference type="PROSITE" id="PS51257">
    <property type="entry name" value="PROKAR_LIPOPROTEIN"/>
    <property type="match status" value="1"/>
</dbReference>
<proteinExistence type="predicted"/>
<sequence>MGAADRRRRWPAAVLTSVALLSAACGSRTGEVRADPAAPVLPQGSEPVELDPADFSSDVTHPWWPMAPGDRWVYEETDADGTVQRVEVTVLDETRVVPNGVEARVVHDVVTTADGALVEDTLDWYAQDADGALWYLGEQTAEYEDGVVVSTAGSWEAGVDGAQAGVLLPADPSPGLSYRQEHLAGEAEDEALVLSADETVQAPAGSWTGALLTRDTTPLEPDVSELKFYAPGIGPVLVLQVSGGTGREALVESTRG</sequence>
<evidence type="ECO:0000256" key="1">
    <source>
        <dbReference type="SAM" id="MobiDB-lite"/>
    </source>
</evidence>
<reference evidence="2 3" key="1">
    <citation type="submission" date="2017-05" db="EMBL/GenBank/DDBJ databases">
        <authorList>
            <person name="Varghese N."/>
            <person name="Submissions S."/>
        </authorList>
    </citation>
    <scope>NUCLEOTIDE SEQUENCE [LARGE SCALE GENOMIC DNA]</scope>
    <source>
        <strain evidence="2 3">DSM 46834</strain>
    </source>
</reference>
<protein>
    <recommendedName>
        <fullName evidence="4">Lipoprotein</fullName>
    </recommendedName>
</protein>
<evidence type="ECO:0000313" key="3">
    <source>
        <dbReference type="Proteomes" id="UP000317484"/>
    </source>
</evidence>
<gene>
    <name evidence="2" type="ORF">SAMN06273567_101529</name>
</gene>
<evidence type="ECO:0008006" key="4">
    <source>
        <dbReference type="Google" id="ProtNLM"/>
    </source>
</evidence>
<keyword evidence="3" id="KW-1185">Reference proteome</keyword>
<dbReference type="AlphaFoldDB" id="A0A521B340"/>
<accession>A0A521B340</accession>
<name>A0A521B340_9ACTN</name>
<feature type="region of interest" description="Disordered" evidence="1">
    <location>
        <begin position="34"/>
        <end position="56"/>
    </location>
</feature>
<organism evidence="2 3">
    <name type="scientific">Geodermatophilus aquaeductus</name>
    <dbReference type="NCBI Taxonomy" id="1564161"/>
    <lineage>
        <taxon>Bacteria</taxon>
        <taxon>Bacillati</taxon>
        <taxon>Actinomycetota</taxon>
        <taxon>Actinomycetes</taxon>
        <taxon>Geodermatophilales</taxon>
        <taxon>Geodermatophilaceae</taxon>
        <taxon>Geodermatophilus</taxon>
    </lineage>
</organism>